<accession>A0ABP8PBD4</accession>
<protein>
    <recommendedName>
        <fullName evidence="2">galactosylceramidase</fullName>
        <ecNumber evidence="2">3.2.1.46</ecNumber>
    </recommendedName>
    <alternativeName>
        <fullName evidence="5">Galactosylceramidase</fullName>
    </alternativeName>
</protein>
<dbReference type="InterPro" id="IPR049162">
    <property type="entry name" value="GH59_C"/>
</dbReference>
<dbReference type="InterPro" id="IPR017853">
    <property type="entry name" value="GH"/>
</dbReference>
<dbReference type="SUPFAM" id="SSF51445">
    <property type="entry name" value="(Trans)glycosidases"/>
    <property type="match status" value="1"/>
</dbReference>
<feature type="region of interest" description="Disordered" evidence="6">
    <location>
        <begin position="105"/>
        <end position="124"/>
    </location>
</feature>
<dbReference type="InterPro" id="IPR013320">
    <property type="entry name" value="ConA-like_dom_sf"/>
</dbReference>
<dbReference type="Gene3D" id="2.60.120.560">
    <property type="entry name" value="Exo-inulinase, domain 1"/>
    <property type="match status" value="1"/>
</dbReference>
<organism evidence="10 11">
    <name type="scientific">Actinoallomurus oryzae</name>
    <dbReference type="NCBI Taxonomy" id="502180"/>
    <lineage>
        <taxon>Bacteria</taxon>
        <taxon>Bacillati</taxon>
        <taxon>Actinomycetota</taxon>
        <taxon>Actinomycetes</taxon>
        <taxon>Streptosporangiales</taxon>
        <taxon>Thermomonosporaceae</taxon>
        <taxon>Actinoallomurus</taxon>
    </lineage>
</organism>
<name>A0ABP8PBD4_9ACTN</name>
<evidence type="ECO:0000313" key="10">
    <source>
        <dbReference type="EMBL" id="GAA4483571.1"/>
    </source>
</evidence>
<evidence type="ECO:0000259" key="8">
    <source>
        <dbReference type="Pfam" id="PF02057"/>
    </source>
</evidence>
<evidence type="ECO:0000313" key="11">
    <source>
        <dbReference type="Proteomes" id="UP001500503"/>
    </source>
</evidence>
<feature type="domain" description="Glycosyl hydrolase family 59 catalytic" evidence="8">
    <location>
        <begin position="59"/>
        <end position="367"/>
    </location>
</feature>
<keyword evidence="4" id="KW-0442">Lipid degradation</keyword>
<dbReference type="InterPro" id="IPR049161">
    <property type="entry name" value="GH59_cat"/>
</dbReference>
<dbReference type="InterPro" id="IPR001286">
    <property type="entry name" value="Glyco_hydro_59"/>
</dbReference>
<dbReference type="RefSeq" id="WP_345456850.1">
    <property type="nucleotide sequence ID" value="NZ_BAABHF010000009.1"/>
</dbReference>
<dbReference type="Gene3D" id="3.20.20.70">
    <property type="entry name" value="Aldolase class I"/>
    <property type="match status" value="1"/>
</dbReference>
<comment type="similarity">
    <text evidence="1">Belongs to the glycosyl hydrolase 59 family.</text>
</comment>
<comment type="caution">
    <text evidence="10">The sequence shown here is derived from an EMBL/GenBank/DDBJ whole genome shotgun (WGS) entry which is preliminary data.</text>
</comment>
<proteinExistence type="inferred from homology"/>
<reference evidence="11" key="1">
    <citation type="journal article" date="2019" name="Int. J. Syst. Evol. Microbiol.">
        <title>The Global Catalogue of Microorganisms (GCM) 10K type strain sequencing project: providing services to taxonomists for standard genome sequencing and annotation.</title>
        <authorList>
            <consortium name="The Broad Institute Genomics Platform"/>
            <consortium name="The Broad Institute Genome Sequencing Center for Infectious Disease"/>
            <person name="Wu L."/>
            <person name="Ma J."/>
        </authorList>
    </citation>
    <scope>NUCLEOTIDE SEQUENCE [LARGE SCALE GENOMIC DNA]</scope>
    <source>
        <strain evidence="11">JCM 17933</strain>
    </source>
</reference>
<evidence type="ECO:0000256" key="7">
    <source>
        <dbReference type="SAM" id="SignalP"/>
    </source>
</evidence>
<feature type="domain" description="Glycosyl hydrolase family 59 C-terminal lectin" evidence="9">
    <location>
        <begin position="527"/>
        <end position="692"/>
    </location>
</feature>
<keyword evidence="3" id="KW-0746">Sphingolipid metabolism</keyword>
<keyword evidence="11" id="KW-1185">Reference proteome</keyword>
<dbReference type="PANTHER" id="PTHR15172:SF1">
    <property type="entry name" value="GALACTOCEREBROSIDASE"/>
    <property type="match status" value="1"/>
</dbReference>
<evidence type="ECO:0000256" key="6">
    <source>
        <dbReference type="SAM" id="MobiDB-lite"/>
    </source>
</evidence>
<evidence type="ECO:0000256" key="2">
    <source>
        <dbReference type="ARBA" id="ARBA00012657"/>
    </source>
</evidence>
<feature type="signal peptide" evidence="7">
    <location>
        <begin position="1"/>
        <end position="28"/>
    </location>
</feature>
<dbReference type="EMBL" id="BAABHF010000009">
    <property type="protein sequence ID" value="GAA4483571.1"/>
    <property type="molecule type" value="Genomic_DNA"/>
</dbReference>
<dbReference type="InterPro" id="IPR013785">
    <property type="entry name" value="Aldolase_TIM"/>
</dbReference>
<dbReference type="SUPFAM" id="SSF49899">
    <property type="entry name" value="Concanavalin A-like lectins/glucanases"/>
    <property type="match status" value="1"/>
</dbReference>
<dbReference type="Pfam" id="PF21708">
    <property type="entry name" value="Glyco_hydro_59_C"/>
    <property type="match status" value="1"/>
</dbReference>
<dbReference type="Gene3D" id="3.20.20.80">
    <property type="entry name" value="Glycosidases"/>
    <property type="match status" value="1"/>
</dbReference>
<dbReference type="PANTHER" id="PTHR15172">
    <property type="entry name" value="GALACTOCEREBROSIDASE"/>
    <property type="match status" value="1"/>
</dbReference>
<dbReference type="Proteomes" id="UP001500503">
    <property type="component" value="Unassembled WGS sequence"/>
</dbReference>
<evidence type="ECO:0000259" key="9">
    <source>
        <dbReference type="Pfam" id="PF21708"/>
    </source>
</evidence>
<evidence type="ECO:0000256" key="5">
    <source>
        <dbReference type="ARBA" id="ARBA00033098"/>
    </source>
</evidence>
<keyword evidence="7" id="KW-0732">Signal</keyword>
<evidence type="ECO:0000256" key="4">
    <source>
        <dbReference type="ARBA" id="ARBA00022963"/>
    </source>
</evidence>
<feature type="chain" id="PRO_5047518543" description="galactosylceramidase" evidence="7">
    <location>
        <begin position="29"/>
        <end position="694"/>
    </location>
</feature>
<evidence type="ECO:0000256" key="1">
    <source>
        <dbReference type="ARBA" id="ARBA00005637"/>
    </source>
</evidence>
<dbReference type="Pfam" id="PF02057">
    <property type="entry name" value="Glyco_hydro_59"/>
    <property type="match status" value="1"/>
</dbReference>
<evidence type="ECO:0000256" key="3">
    <source>
        <dbReference type="ARBA" id="ARBA00022919"/>
    </source>
</evidence>
<gene>
    <name evidence="10" type="ORF">GCM10023191_005320</name>
</gene>
<dbReference type="EC" id="3.2.1.46" evidence="2"/>
<keyword evidence="3" id="KW-0443">Lipid metabolism</keyword>
<sequence length="694" mass="74320">MTRPPHLLYRRWAAVLAAVLALSTSAVAVATVPATADTAPATTAIVDVAGASKTPQDVFQGLGALSAGATSRLLQDYPAKQRNQVLDYLFTPQYGASLDVLKVEMGGDTDSTSGSEPSHERVEGQVDCNRGYEWSLMEQAKKRNPDIKLWGLQWGAPSWVGTTGYTSKDVDYQLSWLRCARRHHLNIDLVGGTNERSAAEPVRAAYYEELRRRMDAAGFGSTGILIGDEDGNGSWTSATDVTNDPQLRASVSALGGHYPCRGNPKGTTCASGQNADSSGPARSLGLPLWASEMGSDNYATGAAGLARAYNRQYVEGGLTGAINWSLAACWYSDVTAYAGDGLLDCESPWSGHYAVDKQLWATAHTTQFTRPGWEYDRAASGESPLQGGSYVTLKSPDGKQFTTIAETTLSTAPQTMELTGLQGRAVHAWDTDLTSTDPSAWFQQQASPAVSGDSVTLTLQPGHLYTFTSEADGNHDDAQSPVDTGMKLPYTENFNGYAEGGTPAYLSDQEGTWETAKCLDGGDPGARRAGKCLEQTITSKPVRWRPETLYPLTVVGDPRWGGDYTVGVDALLDRPGADAELTGRATGFDLLGTGLAGYHLRLDQDGTWSLFRETTGNKSGNHVDTPLASGTVDLGGRRWHRIAIAFDGDRITPMVDGHAVSTPVVDDTYDHGQVGLQIGGYYRAQFDDLTVTPN</sequence>